<proteinExistence type="predicted"/>
<dbReference type="EMBL" id="JADGJD010002278">
    <property type="protein sequence ID" value="KAJ3033507.1"/>
    <property type="molecule type" value="Genomic_DNA"/>
</dbReference>
<accession>A0AAD5S2F9</accession>
<dbReference type="AlphaFoldDB" id="A0AAD5S2F9"/>
<dbReference type="Proteomes" id="UP001212841">
    <property type="component" value="Unassembled WGS sequence"/>
</dbReference>
<feature type="non-terminal residue" evidence="1">
    <location>
        <position position="109"/>
    </location>
</feature>
<keyword evidence="2" id="KW-1185">Reference proteome</keyword>
<protein>
    <submittedName>
        <fullName evidence="1">Uncharacterized protein</fullName>
    </submittedName>
</protein>
<reference evidence="1" key="1">
    <citation type="submission" date="2020-05" db="EMBL/GenBank/DDBJ databases">
        <title>Phylogenomic resolution of chytrid fungi.</title>
        <authorList>
            <person name="Stajich J.E."/>
            <person name="Amses K."/>
            <person name="Simmons R."/>
            <person name="Seto K."/>
            <person name="Myers J."/>
            <person name="Bonds A."/>
            <person name="Quandt C.A."/>
            <person name="Barry K."/>
            <person name="Liu P."/>
            <person name="Grigoriev I."/>
            <person name="Longcore J.E."/>
            <person name="James T.Y."/>
        </authorList>
    </citation>
    <scope>NUCLEOTIDE SEQUENCE</scope>
    <source>
        <strain evidence="1">JEL0318</strain>
    </source>
</reference>
<name>A0AAD5S2F9_9FUNG</name>
<organism evidence="1 2">
    <name type="scientific">Rhizophlyctis rosea</name>
    <dbReference type="NCBI Taxonomy" id="64517"/>
    <lineage>
        <taxon>Eukaryota</taxon>
        <taxon>Fungi</taxon>
        <taxon>Fungi incertae sedis</taxon>
        <taxon>Chytridiomycota</taxon>
        <taxon>Chytridiomycota incertae sedis</taxon>
        <taxon>Chytridiomycetes</taxon>
        <taxon>Rhizophlyctidales</taxon>
        <taxon>Rhizophlyctidaceae</taxon>
        <taxon>Rhizophlyctis</taxon>
    </lineage>
</organism>
<comment type="caution">
    <text evidence="1">The sequence shown here is derived from an EMBL/GenBank/DDBJ whole genome shotgun (WGS) entry which is preliminary data.</text>
</comment>
<evidence type="ECO:0000313" key="2">
    <source>
        <dbReference type="Proteomes" id="UP001212841"/>
    </source>
</evidence>
<evidence type="ECO:0000313" key="1">
    <source>
        <dbReference type="EMBL" id="KAJ3033507.1"/>
    </source>
</evidence>
<gene>
    <name evidence="1" type="ORF">HK097_004818</name>
</gene>
<sequence>MALPTLTSDILSAALVTASHNLSTIYLTPSPHGAAFSGALTGLALSVFTIPIRARAIPESLPEHRLSQPSPVNNTVKNVLGWAAFSLVYQGLRTGIVKGRLSQGEDPEV</sequence>